<dbReference type="Proteomes" id="UP000563853">
    <property type="component" value="Unassembled WGS sequence"/>
</dbReference>
<evidence type="ECO:0000313" key="2">
    <source>
        <dbReference type="Proteomes" id="UP000563853"/>
    </source>
</evidence>
<protein>
    <submittedName>
        <fullName evidence="1">Uncharacterized protein</fullName>
    </submittedName>
</protein>
<dbReference type="RefSeq" id="WP_170091408.1">
    <property type="nucleotide sequence ID" value="NZ_JABAFP010000012.1"/>
</dbReference>
<evidence type="ECO:0000313" key="1">
    <source>
        <dbReference type="EMBL" id="NME41978.1"/>
    </source>
</evidence>
<comment type="caution">
    <text evidence="1">The sequence shown here is derived from an EMBL/GenBank/DDBJ whole genome shotgun (WGS) entry which is preliminary data.</text>
</comment>
<gene>
    <name evidence="1" type="ORF">HF863_04265</name>
</gene>
<sequence>MVVLYGLDLQTKVIYWQKHRSNEVRALSLAEHQKAATELTSLDGLLVTKGVAAEIVRQSGGITSAGLLKAATKAAFVDRDLWIQSFNKVRRETNA</sequence>
<reference evidence="1 2" key="1">
    <citation type="submission" date="2020-04" db="EMBL/GenBank/DDBJ databases">
        <authorList>
            <person name="Hitch T.C.A."/>
            <person name="Wylensek D."/>
            <person name="Clavel T."/>
        </authorList>
    </citation>
    <scope>NUCLEOTIDE SEQUENCE [LARGE SCALE GENOMIC DNA]</scope>
    <source>
        <strain evidence="1 2">WCA-389-WT-5H1</strain>
    </source>
</reference>
<proteinExistence type="predicted"/>
<dbReference type="AlphaFoldDB" id="A0A848C4B2"/>
<accession>A0A848C4B2</accession>
<dbReference type="EMBL" id="JABAFP010000012">
    <property type="protein sequence ID" value="NME41978.1"/>
    <property type="molecule type" value="Genomic_DNA"/>
</dbReference>
<name>A0A848C4B2_9LACO</name>
<organism evidence="1 2">
    <name type="scientific">Ligilactobacillus agilis</name>
    <dbReference type="NCBI Taxonomy" id="1601"/>
    <lineage>
        <taxon>Bacteria</taxon>
        <taxon>Bacillati</taxon>
        <taxon>Bacillota</taxon>
        <taxon>Bacilli</taxon>
        <taxon>Lactobacillales</taxon>
        <taxon>Lactobacillaceae</taxon>
        <taxon>Ligilactobacillus</taxon>
    </lineage>
</organism>